<keyword evidence="2" id="KW-0812">Transmembrane</keyword>
<evidence type="ECO:0000313" key="3">
    <source>
        <dbReference type="EMBL" id="SCL95590.1"/>
    </source>
</evidence>
<evidence type="ECO:0000256" key="2">
    <source>
        <dbReference type="SAM" id="Phobius"/>
    </source>
</evidence>
<dbReference type="NCBIfam" id="TIGR01590">
    <property type="entry name" value="yir-bir-cir_Pla"/>
    <property type="match status" value="1"/>
</dbReference>
<evidence type="ECO:0000313" key="4">
    <source>
        <dbReference type="Proteomes" id="UP000195879"/>
    </source>
</evidence>
<protein>
    <submittedName>
        <fullName evidence="3">Plasmodium variant antigen protein Cir/Yir/Bir, putative</fullName>
    </submittedName>
</protein>
<dbReference type="Pfam" id="PF06022">
    <property type="entry name" value="Cir_Bir_Yir"/>
    <property type="match status" value="1"/>
</dbReference>
<accession>A0A1D3LAF6</accession>
<organism evidence="3 4">
    <name type="scientific">Plasmodium chabaudi adami</name>
    <dbReference type="NCBI Taxonomy" id="5826"/>
    <lineage>
        <taxon>Eukaryota</taxon>
        <taxon>Sar</taxon>
        <taxon>Alveolata</taxon>
        <taxon>Apicomplexa</taxon>
        <taxon>Aconoidasida</taxon>
        <taxon>Haemosporida</taxon>
        <taxon>Plasmodiidae</taxon>
        <taxon>Plasmodium</taxon>
        <taxon>Plasmodium (Vinckeia)</taxon>
    </lineage>
</organism>
<dbReference type="EMBL" id="FMIO01000481">
    <property type="protein sequence ID" value="SCL95590.1"/>
    <property type="molecule type" value="Genomic_DNA"/>
</dbReference>
<feature type="region of interest" description="Disordered" evidence="1">
    <location>
        <begin position="232"/>
        <end position="259"/>
    </location>
</feature>
<evidence type="ECO:0000256" key="1">
    <source>
        <dbReference type="SAM" id="MobiDB-lite"/>
    </source>
</evidence>
<dbReference type="Proteomes" id="UP000195879">
    <property type="component" value="Unassembled WGS sequence"/>
</dbReference>
<name>A0A1D3LAF6_PLACE</name>
<keyword evidence="2" id="KW-1133">Transmembrane helix</keyword>
<dbReference type="InterPro" id="IPR006477">
    <property type="entry name" value="Yir_bir_cir"/>
</dbReference>
<gene>
    <name evidence="3" type="ORF">PCHDK_000545800</name>
</gene>
<proteinExistence type="predicted"/>
<reference evidence="3 4" key="1">
    <citation type="submission" date="2016-08" db="EMBL/GenBank/DDBJ databases">
        <authorList>
            <consortium name="Pathogen Informatics"/>
        </authorList>
    </citation>
    <scope>NUCLEOTIDE SEQUENCE [LARGE SCALE GENOMIC DNA]</scope>
    <source>
        <strain evidence="3 4">DK</strain>
    </source>
</reference>
<feature type="transmembrane region" description="Helical" evidence="2">
    <location>
        <begin position="282"/>
        <end position="306"/>
    </location>
</feature>
<keyword evidence="2" id="KW-0472">Membrane</keyword>
<dbReference type="AlphaFoldDB" id="A0A1D3LAF6"/>
<sequence length="321" mass="36208">MLKEACEEIKEIDDCLSIDMVSTGGSCSVDKVFNNYCPIKGEGEMRQCDTNNEKITAVFLWFLVTFEHLCDASNFVNEMGQYAEYAILWLGYKLNQISNDGATTLKDFYREHIKNNTDDIDYKNHLDNKIDSMNIDIKDISNIYEAFGILCKIYAVYNENDKECTNCSKNAEEFVQKIGELNKDPNINGNDSYSKILSTLSNGYNYLKNHYANNCTGCSNISNFPDINPQKNSLQNSLDKSGQDHAQDNIDGSVDSSLQGHTDNSLHVSEFASSSSSVASKLIPVLSIFAIPLFFGIAYKYSLFGFGKRVHRKHLREKVKK</sequence>